<feature type="domain" description="Reverse transcriptase" evidence="1">
    <location>
        <begin position="196"/>
        <end position="466"/>
    </location>
</feature>
<dbReference type="SUPFAM" id="SSF56672">
    <property type="entry name" value="DNA/RNA polymerases"/>
    <property type="match status" value="1"/>
</dbReference>
<feature type="domain" description="RNase H type-1" evidence="2">
    <location>
        <begin position="675"/>
        <end position="808"/>
    </location>
</feature>
<dbReference type="Gene3D" id="3.30.420.10">
    <property type="entry name" value="Ribonuclease H-like superfamily/Ribonuclease H"/>
    <property type="match status" value="1"/>
</dbReference>
<dbReference type="GO" id="GO:0006259">
    <property type="term" value="P:DNA metabolic process"/>
    <property type="evidence" value="ECO:0007669"/>
    <property type="project" value="UniProtKB-ARBA"/>
</dbReference>
<dbReference type="InterPro" id="IPR036397">
    <property type="entry name" value="RNaseH_sf"/>
</dbReference>
<evidence type="ECO:0000313" key="3">
    <source>
        <dbReference type="Ensembl" id="ENSCCRP00010047820.1"/>
    </source>
</evidence>
<dbReference type="GO" id="GO:0003676">
    <property type="term" value="F:nucleic acid binding"/>
    <property type="evidence" value="ECO:0007669"/>
    <property type="project" value="InterPro"/>
</dbReference>
<dbReference type="Pfam" id="PF00078">
    <property type="entry name" value="RVT_1"/>
    <property type="match status" value="1"/>
</dbReference>
<dbReference type="InterPro" id="IPR000477">
    <property type="entry name" value="RT_dom"/>
</dbReference>
<reference evidence="3" key="1">
    <citation type="submission" date="2025-08" db="UniProtKB">
        <authorList>
            <consortium name="Ensembl"/>
        </authorList>
    </citation>
    <scope>IDENTIFICATION</scope>
</reference>
<dbReference type="CDD" id="cd09276">
    <property type="entry name" value="Rnase_HI_RT_non_LTR"/>
    <property type="match status" value="1"/>
</dbReference>
<evidence type="ECO:0000259" key="1">
    <source>
        <dbReference type="PROSITE" id="PS50878"/>
    </source>
</evidence>
<dbReference type="PROSITE" id="PS50878">
    <property type="entry name" value="RT_POL"/>
    <property type="match status" value="1"/>
</dbReference>
<keyword evidence="4" id="KW-1185">Reference proteome</keyword>
<name>A0A8C1KN43_CYPCA</name>
<dbReference type="InterPro" id="IPR012337">
    <property type="entry name" value="RNaseH-like_sf"/>
</dbReference>
<sequence>MVPWWNEECASAIRRKRKAFSIVKKTHNFQDLIEYKKAQAEVRKIVRKAKKEYWMAYCDDIGKNTPVEEVWGMIKKMKGIQKSNGYPFLSREGEIAVEDGDKVEMFLKAFIKVNSSENLTEQSKKMREVVMKEYPEIKKKKEAEDNLLDVLFSMSELKNAVRRMKQSTTGMDGISYCMMKHFSEISMEVILTFYNRIWMEGIIPQSWKEALIIPIKKPGKDPSNPINYRPIALTSHLCKVMERMLTDRLIYHLEKMNWFSSYQSGFRCGRGTMDSVVLLEDEIRKAFINKESVIAVFFDIEKAYDMLWKEGLLIKLQKMSIKGRMYNWIKEFLIGRSIRVKIGGAISSSGIIDNGTPQGSVISPLLFIIMINDVFSRIDRSMGKSLFADDGAIWFRGKNIEYNLKKMQYALNEVEKWSGENGFKFSVEKTKVIVFTKMRRNMDVKLKLYKKELERVRTVRFLGVWFDNRLNWRAHIEKMVGRCKRVVNVMRCISGQEWGADRLALKTIYISMIRSIMDYGCMVYGSANKSHLIKIERIQSQALRICCGAYSTSPVSALQVEMGEMPLQIRRQQLMASYWANLRGQREDHPTRKVLSPSWEHEKRKCNSFGWSVGKLVRDMRLEEVGCAPIIPLSPVPLWVMPQPEVDLSLLEKRQKEGSYETEVYNVREYIGSRYGEYMHIFTDASKDSKTDHVGSAFIIPKVKVYKNKRITDCLSVYTGEMYAIIMAIRWIREVKIAKAVICSDCSSALISLKEMKSETRQDMVIEIIQELHSIKQASLEVQFLWVPAHIGLRGNEEADALAKKAIEREIVDIQILYSRSEIKSIIKRNILKIWQQYWDNEIKGRHMHQIQSIVGKGRITGRSRYEENMITRLRLGHTRLNSTLHLIGKNPTGLCEACEVSETVEHVVMHCRRYKVERKELKKELNNIGVKFTIKNVLKSDRSIINLMVEYMGNTGLNKRI</sequence>
<reference evidence="3" key="2">
    <citation type="submission" date="2025-09" db="UniProtKB">
        <authorList>
            <consortium name="Ensembl"/>
        </authorList>
    </citation>
    <scope>IDENTIFICATION</scope>
</reference>
<dbReference type="InterPro" id="IPR043502">
    <property type="entry name" value="DNA/RNA_pol_sf"/>
</dbReference>
<dbReference type="SUPFAM" id="SSF53098">
    <property type="entry name" value="Ribonuclease H-like"/>
    <property type="match status" value="1"/>
</dbReference>
<organism evidence="3 4">
    <name type="scientific">Cyprinus carpio</name>
    <name type="common">Common carp</name>
    <dbReference type="NCBI Taxonomy" id="7962"/>
    <lineage>
        <taxon>Eukaryota</taxon>
        <taxon>Metazoa</taxon>
        <taxon>Chordata</taxon>
        <taxon>Craniata</taxon>
        <taxon>Vertebrata</taxon>
        <taxon>Euteleostomi</taxon>
        <taxon>Actinopterygii</taxon>
        <taxon>Neopterygii</taxon>
        <taxon>Teleostei</taxon>
        <taxon>Ostariophysi</taxon>
        <taxon>Cypriniformes</taxon>
        <taxon>Cyprinidae</taxon>
        <taxon>Cyprininae</taxon>
        <taxon>Cyprinus</taxon>
    </lineage>
</organism>
<dbReference type="Proteomes" id="UP000694427">
    <property type="component" value="Unplaced"/>
</dbReference>
<proteinExistence type="predicted"/>
<dbReference type="GO" id="GO:0004523">
    <property type="term" value="F:RNA-DNA hybrid ribonuclease activity"/>
    <property type="evidence" value="ECO:0007669"/>
    <property type="project" value="InterPro"/>
</dbReference>
<dbReference type="Ensembl" id="ENSCCRT00010052435.1">
    <property type="protein sequence ID" value="ENSCCRP00010047820.1"/>
    <property type="gene ID" value="ENSCCRG00010020241.1"/>
</dbReference>
<dbReference type="PROSITE" id="PS50879">
    <property type="entry name" value="RNASE_H_1"/>
    <property type="match status" value="1"/>
</dbReference>
<dbReference type="CDD" id="cd01650">
    <property type="entry name" value="RT_nLTR_like"/>
    <property type="match status" value="1"/>
</dbReference>
<evidence type="ECO:0000259" key="2">
    <source>
        <dbReference type="PROSITE" id="PS50879"/>
    </source>
</evidence>
<dbReference type="InterPro" id="IPR002156">
    <property type="entry name" value="RNaseH_domain"/>
</dbReference>
<protein>
    <submittedName>
        <fullName evidence="3">Uncharacterized protein</fullName>
    </submittedName>
</protein>
<dbReference type="PANTHER" id="PTHR19446">
    <property type="entry name" value="REVERSE TRANSCRIPTASES"/>
    <property type="match status" value="1"/>
</dbReference>
<dbReference type="AlphaFoldDB" id="A0A8C1KN43"/>
<evidence type="ECO:0000313" key="4">
    <source>
        <dbReference type="Proteomes" id="UP000694427"/>
    </source>
</evidence>
<dbReference type="Pfam" id="PF00075">
    <property type="entry name" value="RNase_H"/>
    <property type="match status" value="1"/>
</dbReference>
<accession>A0A8C1KN43</accession>